<keyword evidence="1" id="KW-0732">Signal</keyword>
<dbReference type="Proteomes" id="UP000075884">
    <property type="component" value="Unassembled WGS sequence"/>
</dbReference>
<dbReference type="VEuPathDB" id="VectorBase:ADIR010215"/>
<dbReference type="PANTHER" id="PTHR20898">
    <property type="entry name" value="DAEDALUS ON 3-RELATED-RELATED"/>
    <property type="match status" value="1"/>
</dbReference>
<evidence type="ECO:0000256" key="1">
    <source>
        <dbReference type="SAM" id="SignalP"/>
    </source>
</evidence>
<reference evidence="2" key="2">
    <citation type="submission" date="2020-05" db="UniProtKB">
        <authorList>
            <consortium name="EnsemblMetazoa"/>
        </authorList>
    </citation>
    <scope>IDENTIFICATION</scope>
    <source>
        <strain evidence="2">WRAIR2</strain>
    </source>
</reference>
<sequence>MSQCTKWFLVYALFSLVNLMINANQKNVFSEKNNGTRPYSVYINRFVCVDTPYKETEVLECRTVLRRNKLPLLLIALNMPYTIDYAMIHLRLNYKFKTFQPFLIDDKVEGCAYLRSQKSSPLALYVFEIITEMLPVLVQACPHGNRIYNETIEFKESYCPKSVPAGDYRLDIRLSNRINETMVAMQVFGAVRRQGVLGSMLEW</sequence>
<dbReference type="AlphaFoldDB" id="A0A182NRC5"/>
<accession>A0A182NRC5</accession>
<keyword evidence="3" id="KW-1185">Reference proteome</keyword>
<organism evidence="2 3">
    <name type="scientific">Anopheles dirus</name>
    <dbReference type="NCBI Taxonomy" id="7168"/>
    <lineage>
        <taxon>Eukaryota</taxon>
        <taxon>Metazoa</taxon>
        <taxon>Ecdysozoa</taxon>
        <taxon>Arthropoda</taxon>
        <taxon>Hexapoda</taxon>
        <taxon>Insecta</taxon>
        <taxon>Pterygota</taxon>
        <taxon>Neoptera</taxon>
        <taxon>Endopterygota</taxon>
        <taxon>Diptera</taxon>
        <taxon>Nematocera</taxon>
        <taxon>Culicoidea</taxon>
        <taxon>Culicidae</taxon>
        <taxon>Anophelinae</taxon>
        <taxon>Anopheles</taxon>
    </lineage>
</organism>
<feature type="chain" id="PRO_5008130292" description="MD-2-related lipid-recognition domain-containing protein" evidence="1">
    <location>
        <begin position="24"/>
        <end position="203"/>
    </location>
</feature>
<dbReference type="Pfam" id="PF06477">
    <property type="entry name" value="DUF1091"/>
    <property type="match status" value="1"/>
</dbReference>
<proteinExistence type="predicted"/>
<protein>
    <recommendedName>
        <fullName evidence="4">MD-2-related lipid-recognition domain-containing protein</fullName>
    </recommendedName>
</protein>
<feature type="signal peptide" evidence="1">
    <location>
        <begin position="1"/>
        <end position="23"/>
    </location>
</feature>
<dbReference type="InterPro" id="IPR010512">
    <property type="entry name" value="DUF1091"/>
</dbReference>
<evidence type="ECO:0000313" key="3">
    <source>
        <dbReference type="Proteomes" id="UP000075884"/>
    </source>
</evidence>
<reference evidence="3" key="1">
    <citation type="submission" date="2013-03" db="EMBL/GenBank/DDBJ databases">
        <title>The Genome Sequence of Anopheles dirus WRAIR2.</title>
        <authorList>
            <consortium name="The Broad Institute Genomics Platform"/>
            <person name="Neafsey D.E."/>
            <person name="Walton C."/>
            <person name="Walker B."/>
            <person name="Young S.K."/>
            <person name="Zeng Q."/>
            <person name="Gargeya S."/>
            <person name="Fitzgerald M."/>
            <person name="Haas B."/>
            <person name="Abouelleil A."/>
            <person name="Allen A.W."/>
            <person name="Alvarado L."/>
            <person name="Arachchi H.M."/>
            <person name="Berlin A.M."/>
            <person name="Chapman S.B."/>
            <person name="Gainer-Dewar J."/>
            <person name="Goldberg J."/>
            <person name="Griggs A."/>
            <person name="Gujja S."/>
            <person name="Hansen M."/>
            <person name="Howarth C."/>
            <person name="Imamovic A."/>
            <person name="Ireland A."/>
            <person name="Larimer J."/>
            <person name="McCowan C."/>
            <person name="Murphy C."/>
            <person name="Pearson M."/>
            <person name="Poon T.W."/>
            <person name="Priest M."/>
            <person name="Roberts A."/>
            <person name="Saif S."/>
            <person name="Shea T."/>
            <person name="Sisk P."/>
            <person name="Sykes S."/>
            <person name="Wortman J."/>
            <person name="Nusbaum C."/>
            <person name="Birren B."/>
        </authorList>
    </citation>
    <scope>NUCLEOTIDE SEQUENCE [LARGE SCALE GENOMIC DNA]</scope>
    <source>
        <strain evidence="3">WRAIR2</strain>
    </source>
</reference>
<evidence type="ECO:0000313" key="2">
    <source>
        <dbReference type="EnsemblMetazoa" id="ADIR010215-PA"/>
    </source>
</evidence>
<dbReference type="PANTHER" id="PTHR20898:SF0">
    <property type="entry name" value="DAEDALUS ON 3-RELATED"/>
    <property type="match status" value="1"/>
</dbReference>
<name>A0A182NRC5_9DIPT</name>
<evidence type="ECO:0008006" key="4">
    <source>
        <dbReference type="Google" id="ProtNLM"/>
    </source>
</evidence>
<dbReference type="EnsemblMetazoa" id="ADIR010215-RA">
    <property type="protein sequence ID" value="ADIR010215-PA"/>
    <property type="gene ID" value="ADIR010215"/>
</dbReference>